<keyword evidence="3" id="KW-1185">Reference proteome</keyword>
<organism evidence="2 3">
    <name type="scientific">Streptomyces ruber</name>
    <dbReference type="NCBI Taxonomy" id="83378"/>
    <lineage>
        <taxon>Bacteria</taxon>
        <taxon>Bacillati</taxon>
        <taxon>Actinomycetota</taxon>
        <taxon>Actinomycetes</taxon>
        <taxon>Kitasatosporales</taxon>
        <taxon>Streptomycetaceae</taxon>
        <taxon>Streptomyces</taxon>
    </lineage>
</organism>
<gene>
    <name evidence="2" type="ORF">GCM10010145_48600</name>
</gene>
<dbReference type="InterPro" id="IPR047789">
    <property type="entry name" value="CU044_5270-like"/>
</dbReference>
<keyword evidence="1" id="KW-0472">Membrane</keyword>
<evidence type="ECO:0000313" key="2">
    <source>
        <dbReference type="EMBL" id="GGQ73145.1"/>
    </source>
</evidence>
<keyword evidence="1" id="KW-1133">Transmembrane helix</keyword>
<reference evidence="2" key="2">
    <citation type="submission" date="2020-09" db="EMBL/GenBank/DDBJ databases">
        <authorList>
            <person name="Sun Q."/>
            <person name="Ohkuma M."/>
        </authorList>
    </citation>
    <scope>NUCLEOTIDE SEQUENCE</scope>
    <source>
        <strain evidence="2">JCM 3131</strain>
    </source>
</reference>
<evidence type="ECO:0008006" key="4">
    <source>
        <dbReference type="Google" id="ProtNLM"/>
    </source>
</evidence>
<sequence>MNADDRPDAGFPLSEAEELLATAGGWDLPPDRHLHHREVLMQQIDHDSVPAAGTSPAPRRRRMLRPAVLLPVASVALAAALVATVLGGDRDPGPAVEAGSGIATANSASITLDRIATAAMATGAAPVRDDQFVYMKRMVRENTGTFTGPVRLGALHQDETWMSQEPGPVTTAGWGRQTGKDAVMPGQLVPITQPDPVAAGIDRPTYKWLASLPTDPDALLELLYDQVEAGEDESRDQAVFSRIGNLLYSTVMPPANAAAFYGAVERIPGVTVVPDAVDAVGRHGIGITRDDPSSATRDEWIFDEDTLAYLGSRSYITHDEARGITTDTLYGTDAVIQHTVVDRYGTVSERSDG</sequence>
<accession>A0A918EVT9</accession>
<dbReference type="RefSeq" id="WP_189218980.1">
    <property type="nucleotide sequence ID" value="NZ_BMQK01000012.1"/>
</dbReference>
<evidence type="ECO:0000256" key="1">
    <source>
        <dbReference type="SAM" id="Phobius"/>
    </source>
</evidence>
<name>A0A918EVT9_9ACTN</name>
<dbReference type="AlphaFoldDB" id="A0A918EVT9"/>
<reference evidence="2" key="1">
    <citation type="journal article" date="2014" name="Int. J. Syst. Evol. Microbiol.">
        <title>Complete genome sequence of Corynebacterium casei LMG S-19264T (=DSM 44701T), isolated from a smear-ripened cheese.</title>
        <authorList>
            <consortium name="US DOE Joint Genome Institute (JGI-PGF)"/>
            <person name="Walter F."/>
            <person name="Albersmeier A."/>
            <person name="Kalinowski J."/>
            <person name="Ruckert C."/>
        </authorList>
    </citation>
    <scope>NUCLEOTIDE SEQUENCE</scope>
    <source>
        <strain evidence="2">JCM 3131</strain>
    </source>
</reference>
<dbReference type="NCBIfam" id="NF038083">
    <property type="entry name" value="CU044_5270_fam"/>
    <property type="match status" value="1"/>
</dbReference>
<keyword evidence="1" id="KW-0812">Transmembrane</keyword>
<evidence type="ECO:0000313" key="3">
    <source>
        <dbReference type="Proteomes" id="UP000620156"/>
    </source>
</evidence>
<comment type="caution">
    <text evidence="2">The sequence shown here is derived from an EMBL/GenBank/DDBJ whole genome shotgun (WGS) entry which is preliminary data.</text>
</comment>
<protein>
    <recommendedName>
        <fullName evidence="4">CU044_5270 family protein</fullName>
    </recommendedName>
</protein>
<proteinExistence type="predicted"/>
<dbReference type="EMBL" id="BMQK01000012">
    <property type="protein sequence ID" value="GGQ73145.1"/>
    <property type="molecule type" value="Genomic_DNA"/>
</dbReference>
<dbReference type="Proteomes" id="UP000620156">
    <property type="component" value="Unassembled WGS sequence"/>
</dbReference>
<feature type="transmembrane region" description="Helical" evidence="1">
    <location>
        <begin position="68"/>
        <end position="88"/>
    </location>
</feature>